<gene>
    <name evidence="2" type="ORF">HPBE_LOCUS1293</name>
</gene>
<dbReference type="InterPro" id="IPR036465">
    <property type="entry name" value="vWFA_dom_sf"/>
</dbReference>
<protein>
    <submittedName>
        <fullName evidence="4">VWFA domain-containing protein</fullName>
    </submittedName>
</protein>
<dbReference type="InterPro" id="IPR050525">
    <property type="entry name" value="ECM_Assembly_Org"/>
</dbReference>
<dbReference type="PANTHER" id="PTHR24020">
    <property type="entry name" value="COLLAGEN ALPHA"/>
    <property type="match status" value="1"/>
</dbReference>
<dbReference type="WBParaSite" id="HPBE_0000129201-mRNA-1">
    <property type="protein sequence ID" value="HPBE_0000129201-mRNA-1"/>
    <property type="gene ID" value="HPBE_0000129201"/>
</dbReference>
<name>A0A183F550_HELPZ</name>
<accession>A0A3P7X1K4</accession>
<accession>A0A183F550</accession>
<dbReference type="InterPro" id="IPR002035">
    <property type="entry name" value="VWF_A"/>
</dbReference>
<proteinExistence type="predicted"/>
<reference evidence="4" key="2">
    <citation type="submission" date="2019-09" db="UniProtKB">
        <authorList>
            <consortium name="WormBaseParasite"/>
        </authorList>
    </citation>
    <scope>IDENTIFICATION</scope>
</reference>
<dbReference type="Pfam" id="PF00092">
    <property type="entry name" value="VWA"/>
    <property type="match status" value="1"/>
</dbReference>
<dbReference type="Proteomes" id="UP000050761">
    <property type="component" value="Unassembled WGS sequence"/>
</dbReference>
<keyword evidence="3" id="KW-1185">Reference proteome</keyword>
<dbReference type="EMBL" id="UZAH01001346">
    <property type="protein sequence ID" value="VDO19675.1"/>
    <property type="molecule type" value="Genomic_DNA"/>
</dbReference>
<organism evidence="3 4">
    <name type="scientific">Heligmosomoides polygyrus</name>
    <name type="common">Parasitic roundworm</name>
    <dbReference type="NCBI Taxonomy" id="6339"/>
    <lineage>
        <taxon>Eukaryota</taxon>
        <taxon>Metazoa</taxon>
        <taxon>Ecdysozoa</taxon>
        <taxon>Nematoda</taxon>
        <taxon>Chromadorea</taxon>
        <taxon>Rhabditida</taxon>
        <taxon>Rhabditina</taxon>
        <taxon>Rhabditomorpha</taxon>
        <taxon>Strongyloidea</taxon>
        <taxon>Heligmosomidae</taxon>
        <taxon>Heligmosomoides</taxon>
    </lineage>
</organism>
<reference evidence="2 3" key="1">
    <citation type="submission" date="2018-11" db="EMBL/GenBank/DDBJ databases">
        <authorList>
            <consortium name="Pathogen Informatics"/>
        </authorList>
    </citation>
    <scope>NUCLEOTIDE SEQUENCE [LARGE SCALE GENOMIC DNA]</scope>
</reference>
<dbReference type="SUPFAM" id="SSF53300">
    <property type="entry name" value="vWA-like"/>
    <property type="match status" value="1"/>
</dbReference>
<dbReference type="PROSITE" id="PS50234">
    <property type="entry name" value="VWFA"/>
    <property type="match status" value="1"/>
</dbReference>
<sequence>MHMRPIYTVVKQDGSPLPTDNFGYYIDFDGKPIPTDASGTPLGVDGLPLPTNGAANYVVFSEEEAISKSLPSDKFASVIYTVTKPDLLPTTSEQDVFPTDESGDVLYPLVRPDKTLIAGEGTATLVNEIPGRYVVVNEERRPLPTNEYGSALRENGLPLPTDALGRPVDQMNTPYPTNVFGEYVVPPMRRHSVHCFVKSHIELVVVLDTSNSVKVLDYRVMKELLKGFLSDHFDMTKDKVRIAVVKYGETVEIPVSLGDYDFVEDLLHRISETRRVKGKALLGSALKDVAGELLISGTEEVPKFVLLLKNGASL</sequence>
<dbReference type="OrthoDB" id="5862683at2759"/>
<evidence type="ECO:0000259" key="1">
    <source>
        <dbReference type="PROSITE" id="PS50234"/>
    </source>
</evidence>
<dbReference type="Gene3D" id="3.40.50.410">
    <property type="entry name" value="von Willebrand factor, type A domain"/>
    <property type="match status" value="1"/>
</dbReference>
<evidence type="ECO:0000313" key="2">
    <source>
        <dbReference type="EMBL" id="VDO19675.1"/>
    </source>
</evidence>
<feature type="domain" description="VWFA" evidence="1">
    <location>
        <begin position="202"/>
        <end position="314"/>
    </location>
</feature>
<evidence type="ECO:0000313" key="4">
    <source>
        <dbReference type="WBParaSite" id="HPBE_0000129201-mRNA-1"/>
    </source>
</evidence>
<evidence type="ECO:0000313" key="3">
    <source>
        <dbReference type="Proteomes" id="UP000050761"/>
    </source>
</evidence>
<dbReference type="AlphaFoldDB" id="A0A183F550"/>
<dbReference type="PANTHER" id="PTHR24020:SF84">
    <property type="entry name" value="VWFA DOMAIN-CONTAINING PROTEIN"/>
    <property type="match status" value="1"/>
</dbReference>